<proteinExistence type="predicted"/>
<gene>
    <name evidence="2" type="ORF">DARMORV10_C09P42370.1</name>
</gene>
<dbReference type="EMBL" id="HG994373">
    <property type="protein sequence ID" value="CAF1755750.1"/>
    <property type="molecule type" value="Genomic_DNA"/>
</dbReference>
<feature type="compositionally biased region" description="Basic residues" evidence="1">
    <location>
        <begin position="264"/>
        <end position="282"/>
    </location>
</feature>
<evidence type="ECO:0000256" key="1">
    <source>
        <dbReference type="SAM" id="MobiDB-lite"/>
    </source>
</evidence>
<name>A0A816J1T1_BRANA</name>
<feature type="compositionally biased region" description="Low complexity" evidence="1">
    <location>
        <begin position="295"/>
        <end position="311"/>
    </location>
</feature>
<dbReference type="Proteomes" id="UP001295469">
    <property type="component" value="Chromosome C09"/>
</dbReference>
<reference evidence="2" key="1">
    <citation type="submission" date="2021-01" db="EMBL/GenBank/DDBJ databases">
        <authorList>
            <consortium name="Genoscope - CEA"/>
            <person name="William W."/>
        </authorList>
    </citation>
    <scope>NUCLEOTIDE SEQUENCE</scope>
</reference>
<protein>
    <submittedName>
        <fullName evidence="2">(rape) hypothetical protein</fullName>
    </submittedName>
</protein>
<feature type="region of interest" description="Disordered" evidence="1">
    <location>
        <begin position="244"/>
        <end position="311"/>
    </location>
</feature>
<feature type="region of interest" description="Disordered" evidence="1">
    <location>
        <begin position="110"/>
        <end position="167"/>
    </location>
</feature>
<accession>A0A816J1T1</accession>
<feature type="region of interest" description="Disordered" evidence="1">
    <location>
        <begin position="13"/>
        <end position="83"/>
    </location>
</feature>
<feature type="compositionally biased region" description="Polar residues" evidence="1">
    <location>
        <begin position="41"/>
        <end position="60"/>
    </location>
</feature>
<sequence length="431" mass="46580">MLLLKEEVLAASRVSSQGAMQDPAGGRDGGISNCIPRNNGHGIQTTTSTFPSDLTATFQVPSPGAQLGGKDGGTLASSDEAPSEFDNTTVRKMYTIWLYGMDSFTRHTGEPIADHVTPADSGDQHPSLPDAFKDDVATSGTDGVEDEPPARSGDNLDKGPAVDEDNVNLASSEPSYKAAAPQPIQMEVQHPPSSSPTSATDDIHQCHRWMTPTQRWGGTPHVPDLKDQGETPVNQLPSLVVETRASKRRRTPSVRFSSPEPVLKKIKGKGRGNKKPGPRKQKLQLELPPLPDVCTSSSTSPTKPTSTFETPTIVGKDLNEAAMESTMPITRLDLPFCCEPTGVTVPLYVPNLYRICVPRHNIFFSLASFRVYIYARLSCVATHILLELHATDNMQQVANLSEETIAIAAQTYAVEAFAAFNPEHLNDFPIA</sequence>
<organism evidence="2">
    <name type="scientific">Brassica napus</name>
    <name type="common">Rape</name>
    <dbReference type="NCBI Taxonomy" id="3708"/>
    <lineage>
        <taxon>Eukaryota</taxon>
        <taxon>Viridiplantae</taxon>
        <taxon>Streptophyta</taxon>
        <taxon>Embryophyta</taxon>
        <taxon>Tracheophyta</taxon>
        <taxon>Spermatophyta</taxon>
        <taxon>Magnoliopsida</taxon>
        <taxon>eudicotyledons</taxon>
        <taxon>Gunneridae</taxon>
        <taxon>Pentapetalae</taxon>
        <taxon>rosids</taxon>
        <taxon>malvids</taxon>
        <taxon>Brassicales</taxon>
        <taxon>Brassicaceae</taxon>
        <taxon>Brassiceae</taxon>
        <taxon>Brassica</taxon>
    </lineage>
</organism>
<dbReference type="AlphaFoldDB" id="A0A816J1T1"/>
<evidence type="ECO:0000313" key="2">
    <source>
        <dbReference type="EMBL" id="CAF1755750.1"/>
    </source>
</evidence>